<name>A0A1F5S0K0_9BACT</name>
<dbReference type="PANTHER" id="PTHR33540:SF2">
    <property type="entry name" value="TRNA THREONYLCARBAMOYLADENOSINE BIOSYNTHESIS PROTEIN TSAE"/>
    <property type="match status" value="1"/>
</dbReference>
<evidence type="ECO:0000256" key="1">
    <source>
        <dbReference type="ARBA" id="ARBA00004496"/>
    </source>
</evidence>
<evidence type="ECO:0000256" key="4">
    <source>
        <dbReference type="ARBA" id="ARBA00022490"/>
    </source>
</evidence>
<comment type="similarity">
    <text evidence="2">Belongs to the TsaE family.</text>
</comment>
<evidence type="ECO:0000313" key="11">
    <source>
        <dbReference type="EMBL" id="OGF20198.1"/>
    </source>
</evidence>
<sequence length="172" mass="19341">MKYLSKSLSDTKKFAVKLARQLRGGEVIGLTGELGSGKTTFTQYLAATLGVKQTVNSPTFNIIKVYPIMSLRACLPAGRECKRRGNLVIHGIASPTARNDKKSIRQFVHIDAYRLRSPQELKALGAQEYFQNKNAVTVIEWANKVKPILPKNITLIKFRLNKTSRLITIFRH</sequence>
<proteinExistence type="inferred from homology"/>
<evidence type="ECO:0000256" key="10">
    <source>
        <dbReference type="ARBA" id="ARBA00032441"/>
    </source>
</evidence>
<evidence type="ECO:0000256" key="9">
    <source>
        <dbReference type="ARBA" id="ARBA00022842"/>
    </source>
</evidence>
<evidence type="ECO:0000256" key="8">
    <source>
        <dbReference type="ARBA" id="ARBA00022840"/>
    </source>
</evidence>
<keyword evidence="8" id="KW-0067">ATP-binding</keyword>
<dbReference type="GO" id="GO:0046872">
    <property type="term" value="F:metal ion binding"/>
    <property type="evidence" value="ECO:0007669"/>
    <property type="project" value="UniProtKB-KW"/>
</dbReference>
<dbReference type="InterPro" id="IPR003442">
    <property type="entry name" value="T6A_TsaE"/>
</dbReference>
<evidence type="ECO:0000313" key="12">
    <source>
        <dbReference type="Proteomes" id="UP000177878"/>
    </source>
</evidence>
<dbReference type="AlphaFoldDB" id="A0A1F5S0K0"/>
<keyword evidence="7" id="KW-0547">Nucleotide-binding</keyword>
<evidence type="ECO:0000256" key="2">
    <source>
        <dbReference type="ARBA" id="ARBA00007599"/>
    </source>
</evidence>
<dbReference type="GO" id="GO:0005524">
    <property type="term" value="F:ATP binding"/>
    <property type="evidence" value="ECO:0007669"/>
    <property type="project" value="UniProtKB-KW"/>
</dbReference>
<dbReference type="InterPro" id="IPR027417">
    <property type="entry name" value="P-loop_NTPase"/>
</dbReference>
<evidence type="ECO:0000256" key="5">
    <source>
        <dbReference type="ARBA" id="ARBA00022694"/>
    </source>
</evidence>
<evidence type="ECO:0000256" key="3">
    <source>
        <dbReference type="ARBA" id="ARBA00019010"/>
    </source>
</evidence>
<dbReference type="Gene3D" id="3.40.50.300">
    <property type="entry name" value="P-loop containing nucleotide triphosphate hydrolases"/>
    <property type="match status" value="1"/>
</dbReference>
<keyword evidence="5" id="KW-0819">tRNA processing</keyword>
<dbReference type="SUPFAM" id="SSF52540">
    <property type="entry name" value="P-loop containing nucleoside triphosphate hydrolases"/>
    <property type="match status" value="1"/>
</dbReference>
<reference evidence="11 12" key="1">
    <citation type="journal article" date="2016" name="Nat. Commun.">
        <title>Thousands of microbial genomes shed light on interconnected biogeochemical processes in an aquifer system.</title>
        <authorList>
            <person name="Anantharaman K."/>
            <person name="Brown C.T."/>
            <person name="Hug L.A."/>
            <person name="Sharon I."/>
            <person name="Castelle C.J."/>
            <person name="Probst A.J."/>
            <person name="Thomas B.C."/>
            <person name="Singh A."/>
            <person name="Wilkins M.J."/>
            <person name="Karaoz U."/>
            <person name="Brodie E.L."/>
            <person name="Williams K.H."/>
            <person name="Hubbard S.S."/>
            <person name="Banfield J.F."/>
        </authorList>
    </citation>
    <scope>NUCLEOTIDE SEQUENCE [LARGE SCALE GENOMIC DNA]</scope>
</reference>
<keyword evidence="9" id="KW-0460">Magnesium</keyword>
<gene>
    <name evidence="11" type="ORF">A3I35_01130</name>
</gene>
<accession>A0A1F5S0K0</accession>
<dbReference type="EMBL" id="MFFV01000002">
    <property type="protein sequence ID" value="OGF20198.1"/>
    <property type="molecule type" value="Genomic_DNA"/>
</dbReference>
<dbReference type="STRING" id="1797988.A3I35_01130"/>
<organism evidence="11 12">
    <name type="scientific">Candidatus Falkowbacteria bacterium RIFCSPLOWO2_02_FULL_45_15</name>
    <dbReference type="NCBI Taxonomy" id="1797988"/>
    <lineage>
        <taxon>Bacteria</taxon>
        <taxon>Candidatus Falkowiibacteriota</taxon>
    </lineage>
</organism>
<dbReference type="GO" id="GO:0005737">
    <property type="term" value="C:cytoplasm"/>
    <property type="evidence" value="ECO:0007669"/>
    <property type="project" value="UniProtKB-SubCell"/>
</dbReference>
<comment type="caution">
    <text evidence="11">The sequence shown here is derived from an EMBL/GenBank/DDBJ whole genome shotgun (WGS) entry which is preliminary data.</text>
</comment>
<keyword evidence="6" id="KW-0479">Metal-binding</keyword>
<evidence type="ECO:0000256" key="7">
    <source>
        <dbReference type="ARBA" id="ARBA00022741"/>
    </source>
</evidence>
<keyword evidence="4" id="KW-0963">Cytoplasm</keyword>
<dbReference type="GO" id="GO:0002949">
    <property type="term" value="P:tRNA threonylcarbamoyladenosine modification"/>
    <property type="evidence" value="ECO:0007669"/>
    <property type="project" value="InterPro"/>
</dbReference>
<dbReference type="Pfam" id="PF02367">
    <property type="entry name" value="TsaE"/>
    <property type="match status" value="2"/>
</dbReference>
<protein>
    <recommendedName>
        <fullName evidence="3">tRNA threonylcarbamoyladenosine biosynthesis protein TsaE</fullName>
    </recommendedName>
    <alternativeName>
        <fullName evidence="10">t(6)A37 threonylcarbamoyladenosine biosynthesis protein TsaE</fullName>
    </alternativeName>
</protein>
<dbReference type="PANTHER" id="PTHR33540">
    <property type="entry name" value="TRNA THREONYLCARBAMOYLADENOSINE BIOSYNTHESIS PROTEIN TSAE"/>
    <property type="match status" value="1"/>
</dbReference>
<evidence type="ECO:0000256" key="6">
    <source>
        <dbReference type="ARBA" id="ARBA00022723"/>
    </source>
</evidence>
<comment type="subcellular location">
    <subcellularLocation>
        <location evidence="1">Cytoplasm</location>
    </subcellularLocation>
</comment>
<dbReference type="Proteomes" id="UP000177878">
    <property type="component" value="Unassembled WGS sequence"/>
</dbReference>